<feature type="region of interest" description="Disordered" evidence="3">
    <location>
        <begin position="237"/>
        <end position="300"/>
    </location>
</feature>
<dbReference type="GO" id="GO:0005085">
    <property type="term" value="F:guanyl-nucleotide exchange factor activity"/>
    <property type="evidence" value="ECO:0007669"/>
    <property type="project" value="InterPro"/>
</dbReference>
<feature type="compositionally biased region" description="Polar residues" evidence="3">
    <location>
        <begin position="83"/>
        <end position="103"/>
    </location>
</feature>
<feature type="compositionally biased region" description="Low complexity" evidence="3">
    <location>
        <begin position="809"/>
        <end position="819"/>
    </location>
</feature>
<feature type="compositionally biased region" description="Basic and acidic residues" evidence="3">
    <location>
        <begin position="1323"/>
        <end position="1339"/>
    </location>
</feature>
<dbReference type="SMART" id="SM00326">
    <property type="entry name" value="SH3"/>
    <property type="match status" value="1"/>
</dbReference>
<feature type="non-terminal residue" evidence="6">
    <location>
        <position position="1"/>
    </location>
</feature>
<feature type="compositionally biased region" description="Polar residues" evidence="3">
    <location>
        <begin position="1040"/>
        <end position="1054"/>
    </location>
</feature>
<feature type="region of interest" description="Disordered" evidence="3">
    <location>
        <begin position="1314"/>
        <end position="1352"/>
    </location>
</feature>
<dbReference type="InterPro" id="IPR001452">
    <property type="entry name" value="SH3_domain"/>
</dbReference>
<evidence type="ECO:0000313" key="6">
    <source>
        <dbReference type="EMBL" id="KAJ6640671.1"/>
    </source>
</evidence>
<feature type="compositionally biased region" description="Low complexity" evidence="3">
    <location>
        <begin position="252"/>
        <end position="275"/>
    </location>
</feature>
<evidence type="ECO:0000256" key="1">
    <source>
        <dbReference type="ARBA" id="ARBA00022443"/>
    </source>
</evidence>
<feature type="compositionally biased region" description="Pro residues" evidence="3">
    <location>
        <begin position="484"/>
        <end position="497"/>
    </location>
</feature>
<feature type="compositionally biased region" description="Basic and acidic residues" evidence="3">
    <location>
        <begin position="8"/>
        <end position="21"/>
    </location>
</feature>
<feature type="region of interest" description="Disordered" evidence="3">
    <location>
        <begin position="1246"/>
        <end position="1268"/>
    </location>
</feature>
<feature type="compositionally biased region" description="Polar residues" evidence="3">
    <location>
        <begin position="523"/>
        <end position="532"/>
    </location>
</feature>
<feature type="compositionally biased region" description="Polar residues" evidence="3">
    <location>
        <begin position="851"/>
        <end position="880"/>
    </location>
</feature>
<dbReference type="EMBL" id="WJQU01000002">
    <property type="protein sequence ID" value="KAJ6640671.1"/>
    <property type="molecule type" value="Genomic_DNA"/>
</dbReference>
<feature type="compositionally biased region" description="Basic and acidic residues" evidence="3">
    <location>
        <begin position="796"/>
        <end position="806"/>
    </location>
</feature>
<dbReference type="SUPFAM" id="SSF48065">
    <property type="entry name" value="DBL homology domain (DH-domain)"/>
    <property type="match status" value="1"/>
</dbReference>
<proteinExistence type="predicted"/>
<feature type="region of interest" description="Disordered" evidence="3">
    <location>
        <begin position="386"/>
        <end position="406"/>
    </location>
</feature>
<dbReference type="InterPro" id="IPR036028">
    <property type="entry name" value="SH3-like_dom_sf"/>
</dbReference>
<dbReference type="Proteomes" id="UP001151699">
    <property type="component" value="Chromosome B"/>
</dbReference>
<feature type="compositionally biased region" description="Low complexity" evidence="3">
    <location>
        <begin position="780"/>
        <end position="795"/>
    </location>
</feature>
<dbReference type="Pfam" id="PF00018">
    <property type="entry name" value="SH3_1"/>
    <property type="match status" value="1"/>
</dbReference>
<dbReference type="Gene3D" id="2.30.30.40">
    <property type="entry name" value="SH3 Domains"/>
    <property type="match status" value="1"/>
</dbReference>
<evidence type="ECO:0000256" key="2">
    <source>
        <dbReference type="PROSITE-ProRule" id="PRU00192"/>
    </source>
</evidence>
<sequence length="1933" mass="220260">SDANKVTNDQKRCIEKPDEQKTGPISKVNSDENQSSGAKLQNDAPKETRTNQPKVMENANNSTKIPEWLELEDDEVFEAASKPTKSNHSVTSVGATNSNQINPISVPKDTKDTTCAEPTESKQTTRTTPDKFAPTYPNGNEYVQPSSLVIQSPTQHQTRLFEPTTNDAECKKITPMDQQPNRQNDDDGSRNVDTTNDAESGTEEKIKEEVVILSTEKSSNFSKTASIVSDVHVVAGDTVNRNQQTETKKSPSAVTTSEITSSSVTPLFDSSDLPDFPLPDLPVTSKSQPPQTIPVADYHHSLPTSYKTKQRSLDKLKQFPLQRTSTDNMLSRRLPNRRESDQYMSFNDDMPKYLFGDRMAPGTSQKSIRPDEKIFLNKSGWVQVNQRRADKSPVRSGRRHSKTNVHDDVRSSNLNRFNSLDRSENFSYHQPSHKFSKIEELISRDEARSINVTLKKFELDPRISALLNDRPGFLPITRVGGNESPPPPTPIISPPPAFQDTKSSKPKSSEMISKIHLTVNNKINSDKTNTGTNKKNVSQNSHNNNSNKGMVFSRSFEYDNREPRQYNEIFSKSFDYDFKTPFTEDKRTSKEKTKAFTTLTGVSPNYLTKKERSLENSRDNSPQHHQYLEPLPIVRQIKQKSHVRTTLSIRPEKFRSVDEEKGRSRRAQFTKTNIENSITGIGQGFRSFDASLAINKRLNSCDSGARSDLSNDEIDSDNYSNRQRSNYLFSQSRHTQSVIKKQRSLTPDKSSDEQSQMSKQRYNNNNNTEKRITKNSSVESQGSVYLKSSSSSRSSILDRQRFEDNKFVSSRSSSTSSFSGGEHEPMNFSRSRYRQLDPQLSDGSRIRRSRSLQLTERSPSRSKNSLKLTSGQPNPSQNIKYAQPQRERANKRSEQVAHDKQHSFEAEYNKFQYNSKLDFDKSRSFDEDYCNDQSRPSKFINENRSLSNDRVFSSNTSNAPAKIKQNMTQNYGTRLYDHEMMYDMARKVMDRSPIMEFNDRKHDPIRGRERSPNSSNEHLMSHRNSKNQYYEKDHFGASPGNMSPNEYRNRSSPGSEIDIVHDYDMKYKSDVLDSELIKEAKLVTEFLYGNRTKAEILLNQRRKEQKQLNQRPGTMSSSGRLNHKPTNKCLMEDREMPITRERVGLKLEHKNGLRMRDSSGSVLSPDPSQLRSPNSNKYSRTSLPTNLGSKLRSVSLPKIVPGDESTNDEDFRSFGSFTIAKSKNSMRAVSCPSIIENHLEQVQVPAVSRNDKSSTGRVAKPEDVQHQNRQVDSVFQKLKNTFSNLKGKNLQNVEYTVADADSVYHFGPLKWRSSKERRKVKQLRRDKCNSGDSGIHVEQDNDSEGNENIPPMSIKRINSAKDQKIKEMKKNRSDRKHLRNFKDKSASQPNGLNTLYRGNDAVNLCPDVFKIGSILDQCETDSLTSDHNIQEIVYAEVLFPFQPVGDQELALEKGALVEVIRRDPGPWWWGKIKHDKVVASIMSEPLQGWFPKDFVRVIPSLLDNTGNHLESPKASLTEEPNSDQLEFAEAFNSAVNASPSKGSQSSKVIRDNVVKELLETEIKYVNLLSSLCNGFLNVLRLKGNIFPADSLSLIFSNIEQIWHFQQTFLNALRIAVQENRIAETFIEFQSAFMVYSIYCNSYSRALMELENLTENEEALSILENCRIAQNLPELPLSAHLLAPIQRLCRYPLHLGELVKFTPVKQDILKQQPSLIDITKLETETIDCKETLELALGAMKRVTEMVNEGKRHSEYLFRIQSRIDDFQGPAISLHSTRLFLQSDAIHMTPNIWNNTYTLFLFDHQIIYCKKDLLKRTQYIYKGRIFLDNCRILNLPDGKMFGVTLKNALRLYCATRNKWLDFCFRSSSSKLRFLNTLSAERQFCGQNLFISELAGEDDNDGMLTDEDAISDHVEYVELNNEMIVERPKGSASNIG</sequence>
<feature type="compositionally biased region" description="Low complexity" evidence="3">
    <location>
        <begin position="533"/>
        <end position="548"/>
    </location>
</feature>
<evidence type="ECO:0000256" key="3">
    <source>
        <dbReference type="SAM" id="MobiDB-lite"/>
    </source>
</evidence>
<dbReference type="GO" id="GO:0005829">
    <property type="term" value="C:cytosol"/>
    <property type="evidence" value="ECO:0007669"/>
    <property type="project" value="TreeGrafter"/>
</dbReference>
<dbReference type="PROSITE" id="PS50002">
    <property type="entry name" value="SH3"/>
    <property type="match status" value="1"/>
</dbReference>
<feature type="compositionally biased region" description="Polar residues" evidence="3">
    <location>
        <begin position="50"/>
        <end position="64"/>
    </location>
</feature>
<dbReference type="SUPFAM" id="SSF50044">
    <property type="entry name" value="SH3-domain"/>
    <property type="match status" value="1"/>
</dbReference>
<feature type="region of interest" description="Disordered" evidence="3">
    <location>
        <begin position="523"/>
        <end position="550"/>
    </location>
</feature>
<dbReference type="Pfam" id="PF00621">
    <property type="entry name" value="RhoGEF"/>
    <property type="match status" value="1"/>
</dbReference>
<dbReference type="CDD" id="cd00174">
    <property type="entry name" value="SH3"/>
    <property type="match status" value="1"/>
</dbReference>
<dbReference type="SMART" id="SM00325">
    <property type="entry name" value="RhoGEF"/>
    <property type="match status" value="1"/>
</dbReference>
<feature type="region of interest" description="Disordered" evidence="3">
    <location>
        <begin position="998"/>
        <end position="1056"/>
    </location>
</feature>
<evidence type="ECO:0000259" key="5">
    <source>
        <dbReference type="PROSITE" id="PS50010"/>
    </source>
</evidence>
<dbReference type="Gene3D" id="2.30.29.30">
    <property type="entry name" value="Pleckstrin-homology domain (PH domain)/Phosphotyrosine-binding domain (PTB)"/>
    <property type="match status" value="1"/>
</dbReference>
<feature type="region of interest" description="Disordered" evidence="3">
    <location>
        <begin position="1"/>
        <end position="209"/>
    </location>
</feature>
<dbReference type="InterPro" id="IPR053086">
    <property type="entry name" value="RhoGEF_domain"/>
</dbReference>
<evidence type="ECO:0000259" key="4">
    <source>
        <dbReference type="PROSITE" id="PS50002"/>
    </source>
</evidence>
<dbReference type="CDD" id="cd00160">
    <property type="entry name" value="RhoGEF"/>
    <property type="match status" value="1"/>
</dbReference>
<feature type="domain" description="SH3" evidence="4">
    <location>
        <begin position="1430"/>
        <end position="1500"/>
    </location>
</feature>
<organism evidence="6 7">
    <name type="scientific">Pseudolycoriella hygida</name>
    <dbReference type="NCBI Taxonomy" id="35572"/>
    <lineage>
        <taxon>Eukaryota</taxon>
        <taxon>Metazoa</taxon>
        <taxon>Ecdysozoa</taxon>
        <taxon>Arthropoda</taxon>
        <taxon>Hexapoda</taxon>
        <taxon>Insecta</taxon>
        <taxon>Pterygota</taxon>
        <taxon>Neoptera</taxon>
        <taxon>Endopterygota</taxon>
        <taxon>Diptera</taxon>
        <taxon>Nematocera</taxon>
        <taxon>Sciaroidea</taxon>
        <taxon>Sciaridae</taxon>
        <taxon>Pseudolycoriella</taxon>
    </lineage>
</organism>
<dbReference type="PANTHER" id="PTHR45834:SF3">
    <property type="entry name" value="RHO GUANINE NUCLEOTIDE EXCHANGE FACTOR 3, ISOFORM L"/>
    <property type="match status" value="1"/>
</dbReference>
<feature type="compositionally biased region" description="Polar residues" evidence="3">
    <location>
        <begin position="1158"/>
        <end position="1188"/>
    </location>
</feature>
<feature type="compositionally biased region" description="Basic and acidic residues" evidence="3">
    <location>
        <begin position="1146"/>
        <end position="1157"/>
    </location>
</feature>
<reference evidence="6" key="1">
    <citation type="submission" date="2022-07" db="EMBL/GenBank/DDBJ databases">
        <authorList>
            <person name="Trinca V."/>
            <person name="Uliana J.V.C."/>
            <person name="Torres T.T."/>
            <person name="Ward R.J."/>
            <person name="Monesi N."/>
        </authorList>
    </citation>
    <scope>NUCLEOTIDE SEQUENCE</scope>
    <source>
        <strain evidence="6">HSMRA1968</strain>
        <tissue evidence="6">Whole embryos</tissue>
    </source>
</reference>
<name>A0A9Q0N0J8_9DIPT</name>
<dbReference type="InterPro" id="IPR000219">
    <property type="entry name" value="DH_dom"/>
</dbReference>
<feature type="region of interest" description="Disordered" evidence="3">
    <location>
        <begin position="1146"/>
        <end position="1189"/>
    </location>
</feature>
<keyword evidence="7" id="KW-1185">Reference proteome</keyword>
<dbReference type="CDD" id="cd01224">
    <property type="entry name" value="PH_Collybistin_ASEF"/>
    <property type="match status" value="1"/>
</dbReference>
<evidence type="ECO:0000313" key="7">
    <source>
        <dbReference type="Proteomes" id="UP001151699"/>
    </source>
</evidence>
<dbReference type="OrthoDB" id="660555at2759"/>
<keyword evidence="1 2" id="KW-0728">SH3 domain</keyword>
<dbReference type="PANTHER" id="PTHR45834">
    <property type="entry name" value="RHO GUANINE NUCLEOTIDE EXCHANGE FACTOR 9-RELATED"/>
    <property type="match status" value="1"/>
</dbReference>
<feature type="compositionally biased region" description="Basic and acidic residues" evidence="3">
    <location>
        <begin position="998"/>
        <end position="1011"/>
    </location>
</feature>
<dbReference type="PROSITE" id="PS50010">
    <property type="entry name" value="DH_2"/>
    <property type="match status" value="1"/>
</dbReference>
<feature type="compositionally biased region" description="Polar residues" evidence="3">
    <location>
        <begin position="27"/>
        <end position="39"/>
    </location>
</feature>
<feature type="domain" description="DH" evidence="5">
    <location>
        <begin position="1549"/>
        <end position="1748"/>
    </location>
</feature>
<dbReference type="InterPro" id="IPR055251">
    <property type="entry name" value="SOS1_NGEF_PH"/>
</dbReference>
<gene>
    <name evidence="6" type="primary">Arhgef4</name>
    <name evidence="6" type="ORF">Bhyg_05602</name>
</gene>
<feature type="compositionally biased region" description="Polar residues" evidence="3">
    <location>
        <begin position="717"/>
        <end position="767"/>
    </location>
</feature>
<feature type="region of interest" description="Disordered" evidence="3">
    <location>
        <begin position="1367"/>
        <end position="1392"/>
    </location>
</feature>
<dbReference type="Pfam" id="PF22697">
    <property type="entry name" value="SOS1_NGEF_PH"/>
    <property type="match status" value="1"/>
</dbReference>
<dbReference type="SUPFAM" id="SSF50729">
    <property type="entry name" value="PH domain-like"/>
    <property type="match status" value="1"/>
</dbReference>
<feature type="compositionally biased region" description="Polar residues" evidence="3">
    <location>
        <begin position="1107"/>
        <end position="1120"/>
    </location>
</feature>
<accession>A0A9Q0N0J8</accession>
<protein>
    <submittedName>
        <fullName evidence="6">Rho guanine nucleotide exchange factor 4</fullName>
    </submittedName>
</protein>
<feature type="region of interest" description="Disordered" evidence="3">
    <location>
        <begin position="1102"/>
        <end position="1126"/>
    </location>
</feature>
<feature type="compositionally biased region" description="Basic and acidic residues" evidence="3">
    <location>
        <begin position="885"/>
        <end position="901"/>
    </location>
</feature>
<feature type="compositionally biased region" description="Polar residues" evidence="3">
    <location>
        <begin position="137"/>
        <end position="167"/>
    </location>
</feature>
<feature type="region of interest" description="Disordered" evidence="3">
    <location>
        <begin position="481"/>
        <end position="509"/>
    </location>
</feature>
<dbReference type="Gene3D" id="1.20.900.10">
    <property type="entry name" value="Dbl homology (DH) domain"/>
    <property type="match status" value="1"/>
</dbReference>
<dbReference type="InterPro" id="IPR011993">
    <property type="entry name" value="PH-like_dom_sf"/>
</dbReference>
<feature type="compositionally biased region" description="Basic and acidic residues" evidence="3">
    <location>
        <begin position="1249"/>
        <end position="1266"/>
    </location>
</feature>
<comment type="caution">
    <text evidence="6">The sequence shown here is derived from an EMBL/GenBank/DDBJ whole genome shotgun (WGS) entry which is preliminary data.</text>
</comment>
<feature type="non-terminal residue" evidence="6">
    <location>
        <position position="1933"/>
    </location>
</feature>
<dbReference type="InterPro" id="IPR035899">
    <property type="entry name" value="DBL_dom_sf"/>
</dbReference>
<feature type="region of interest" description="Disordered" evidence="3">
    <location>
        <begin position="701"/>
        <end position="901"/>
    </location>
</feature>